<gene>
    <name evidence="1" type="ORF">NCTC10717_00573</name>
</gene>
<dbReference type="Proteomes" id="UP000254575">
    <property type="component" value="Unassembled WGS sequence"/>
</dbReference>
<organism evidence="1 2">
    <name type="scientific">Suttonella indologenes</name>
    <dbReference type="NCBI Taxonomy" id="13276"/>
    <lineage>
        <taxon>Bacteria</taxon>
        <taxon>Pseudomonadati</taxon>
        <taxon>Pseudomonadota</taxon>
        <taxon>Gammaproteobacteria</taxon>
        <taxon>Cardiobacteriales</taxon>
        <taxon>Cardiobacteriaceae</taxon>
        <taxon>Suttonella</taxon>
    </lineage>
</organism>
<dbReference type="OrthoDB" id="7272712at2"/>
<proteinExistence type="predicted"/>
<reference evidence="1 2" key="1">
    <citation type="submission" date="2018-06" db="EMBL/GenBank/DDBJ databases">
        <authorList>
            <consortium name="Pathogen Informatics"/>
            <person name="Doyle S."/>
        </authorList>
    </citation>
    <scope>NUCLEOTIDE SEQUENCE [LARGE SCALE GENOMIC DNA]</scope>
    <source>
        <strain evidence="1 2">NCTC10717</strain>
    </source>
</reference>
<evidence type="ECO:0000313" key="2">
    <source>
        <dbReference type="Proteomes" id="UP000254575"/>
    </source>
</evidence>
<dbReference type="Pfam" id="PF05336">
    <property type="entry name" value="rhaM"/>
    <property type="match status" value="1"/>
</dbReference>
<accession>A0A380MJB4</accession>
<keyword evidence="2" id="KW-1185">Reference proteome</keyword>
<dbReference type="PANTHER" id="PTHR43239:SF1">
    <property type="entry name" value="UPF0734 PROTEIN DDB_G0273871_DDB_G0273177"/>
    <property type="match status" value="1"/>
</dbReference>
<protein>
    <submittedName>
        <fullName evidence="1">Uncharacterized conserved protein</fullName>
    </submittedName>
</protein>
<dbReference type="EMBL" id="UHIA01000003">
    <property type="protein sequence ID" value="SUO92481.1"/>
    <property type="molecule type" value="Genomic_DNA"/>
</dbReference>
<dbReference type="SUPFAM" id="SSF54909">
    <property type="entry name" value="Dimeric alpha+beta barrel"/>
    <property type="match status" value="1"/>
</dbReference>
<dbReference type="GO" id="GO:0016857">
    <property type="term" value="F:racemase and epimerase activity, acting on carbohydrates and derivatives"/>
    <property type="evidence" value="ECO:0007669"/>
    <property type="project" value="InterPro"/>
</dbReference>
<name>A0A380MJB4_9GAMM</name>
<dbReference type="Gene3D" id="3.30.70.100">
    <property type="match status" value="1"/>
</dbReference>
<dbReference type="InterPro" id="IPR008000">
    <property type="entry name" value="Rham/fucose_mutarotase"/>
</dbReference>
<dbReference type="InterPro" id="IPR011008">
    <property type="entry name" value="Dimeric_a/b-barrel"/>
</dbReference>
<dbReference type="RefSeq" id="WP_115217853.1">
    <property type="nucleotide sequence ID" value="NZ_UHIA01000003.1"/>
</dbReference>
<dbReference type="InterPro" id="IPR052996">
    <property type="entry name" value="Carb_Metab_Mutarotase"/>
</dbReference>
<sequence length="111" mass="13236">MQEFVLLLDLKNDPQLIAEYEHYHQKIWAQVYAHLRSAGIESMSIHRFQNRLVMLVTAKPAFTWERLHQMAEHNPDVQAWEELMDTYQQRFDGVAGKWQLAAEIFDLEKNH</sequence>
<dbReference type="PANTHER" id="PTHR43239">
    <property type="entry name" value="UPF0734 PROTEIN DDB_G0273871/DDB_G0273177"/>
    <property type="match status" value="1"/>
</dbReference>
<dbReference type="AlphaFoldDB" id="A0A380MJB4"/>
<evidence type="ECO:0000313" key="1">
    <source>
        <dbReference type="EMBL" id="SUO92481.1"/>
    </source>
</evidence>